<evidence type="ECO:0000256" key="4">
    <source>
        <dbReference type="ARBA" id="ARBA00022840"/>
    </source>
</evidence>
<dbReference type="InterPro" id="IPR039421">
    <property type="entry name" value="Type_1_exporter"/>
</dbReference>
<evidence type="ECO:0008006" key="12">
    <source>
        <dbReference type="Google" id="ProtNLM"/>
    </source>
</evidence>
<feature type="domain" description="ABC transporter" evidence="8">
    <location>
        <begin position="332"/>
        <end position="566"/>
    </location>
</feature>
<feature type="transmembrane region" description="Helical" evidence="7">
    <location>
        <begin position="57"/>
        <end position="80"/>
    </location>
</feature>
<feature type="transmembrane region" description="Helical" evidence="7">
    <location>
        <begin position="136"/>
        <end position="153"/>
    </location>
</feature>
<accession>A0A154BT00</accession>
<evidence type="ECO:0000256" key="5">
    <source>
        <dbReference type="ARBA" id="ARBA00022989"/>
    </source>
</evidence>
<dbReference type="Pfam" id="PF00664">
    <property type="entry name" value="ABC_membrane"/>
    <property type="match status" value="1"/>
</dbReference>
<feature type="transmembrane region" description="Helical" evidence="7">
    <location>
        <begin position="267"/>
        <end position="286"/>
    </location>
</feature>
<dbReference type="PROSITE" id="PS00211">
    <property type="entry name" value="ABC_TRANSPORTER_1"/>
    <property type="match status" value="1"/>
</dbReference>
<dbReference type="InterPro" id="IPR036640">
    <property type="entry name" value="ABC1_TM_sf"/>
</dbReference>
<dbReference type="SUPFAM" id="SSF52540">
    <property type="entry name" value="P-loop containing nucleoside triphosphate hydrolases"/>
    <property type="match status" value="1"/>
</dbReference>
<keyword evidence="3" id="KW-0547">Nucleotide-binding</keyword>
<dbReference type="SMART" id="SM00382">
    <property type="entry name" value="AAA"/>
    <property type="match status" value="1"/>
</dbReference>
<comment type="subcellular location">
    <subcellularLocation>
        <location evidence="1">Cell membrane</location>
        <topology evidence="1">Multi-pass membrane protein</topology>
    </subcellularLocation>
</comment>
<dbReference type="GO" id="GO:0005886">
    <property type="term" value="C:plasma membrane"/>
    <property type="evidence" value="ECO:0007669"/>
    <property type="project" value="UniProtKB-SubCell"/>
</dbReference>
<dbReference type="PROSITE" id="PS50929">
    <property type="entry name" value="ABC_TM1F"/>
    <property type="match status" value="1"/>
</dbReference>
<dbReference type="InterPro" id="IPR003439">
    <property type="entry name" value="ABC_transporter-like_ATP-bd"/>
</dbReference>
<evidence type="ECO:0000313" key="11">
    <source>
        <dbReference type="Proteomes" id="UP000076268"/>
    </source>
</evidence>
<dbReference type="OrthoDB" id="9762778at2"/>
<dbReference type="Gene3D" id="3.40.50.300">
    <property type="entry name" value="P-loop containing nucleotide triphosphate hydrolases"/>
    <property type="match status" value="1"/>
</dbReference>
<dbReference type="PANTHER" id="PTHR43394">
    <property type="entry name" value="ATP-DEPENDENT PERMEASE MDL1, MITOCHONDRIAL"/>
    <property type="match status" value="1"/>
</dbReference>
<proteinExistence type="predicted"/>
<dbReference type="Proteomes" id="UP000076268">
    <property type="component" value="Unassembled WGS sequence"/>
</dbReference>
<dbReference type="InterPro" id="IPR017871">
    <property type="entry name" value="ABC_transporter-like_CS"/>
</dbReference>
<dbReference type="STRING" id="1794912.AXX12_02605"/>
<reference evidence="10 11" key="1">
    <citation type="submission" date="2016-02" db="EMBL/GenBank/DDBJ databases">
        <title>Anaerosporomusa subterraneum gen. nov., sp. nov., a spore-forming obligate anaerobe isolated from saprolite.</title>
        <authorList>
            <person name="Choi J.K."/>
            <person name="Shah M."/>
            <person name="Yee N."/>
        </authorList>
    </citation>
    <scope>NUCLEOTIDE SEQUENCE [LARGE SCALE GENOMIC DNA]</scope>
    <source>
        <strain evidence="10 11">RU4</strain>
    </source>
</reference>
<keyword evidence="11" id="KW-1185">Reference proteome</keyword>
<dbReference type="CDD" id="cd18552">
    <property type="entry name" value="ABC_6TM_MsbA_like"/>
    <property type="match status" value="1"/>
</dbReference>
<dbReference type="PROSITE" id="PS50893">
    <property type="entry name" value="ABC_TRANSPORTER_2"/>
    <property type="match status" value="1"/>
</dbReference>
<feature type="transmembrane region" description="Helical" evidence="7">
    <location>
        <begin position="240"/>
        <end position="261"/>
    </location>
</feature>
<dbReference type="RefSeq" id="WP_066238659.1">
    <property type="nucleotide sequence ID" value="NZ_LSGP01000013.1"/>
</dbReference>
<dbReference type="FunFam" id="3.40.50.300:FF:000218">
    <property type="entry name" value="Multidrug ABC transporter ATP-binding protein"/>
    <property type="match status" value="1"/>
</dbReference>
<keyword evidence="4" id="KW-0067">ATP-binding</keyword>
<evidence type="ECO:0000256" key="7">
    <source>
        <dbReference type="SAM" id="Phobius"/>
    </source>
</evidence>
<evidence type="ECO:0000313" key="10">
    <source>
        <dbReference type="EMBL" id="KYZ77049.1"/>
    </source>
</evidence>
<dbReference type="Gene3D" id="1.20.1560.10">
    <property type="entry name" value="ABC transporter type 1, transmembrane domain"/>
    <property type="match status" value="1"/>
</dbReference>
<keyword evidence="6 7" id="KW-0472">Membrane</keyword>
<evidence type="ECO:0000259" key="8">
    <source>
        <dbReference type="PROSITE" id="PS50893"/>
    </source>
</evidence>
<evidence type="ECO:0000256" key="2">
    <source>
        <dbReference type="ARBA" id="ARBA00022692"/>
    </source>
</evidence>
<comment type="caution">
    <text evidence="10">The sequence shown here is derived from an EMBL/GenBank/DDBJ whole genome shotgun (WGS) entry which is preliminary data.</text>
</comment>
<evidence type="ECO:0000259" key="9">
    <source>
        <dbReference type="PROSITE" id="PS50929"/>
    </source>
</evidence>
<keyword evidence="5 7" id="KW-1133">Transmembrane helix</keyword>
<sequence length="571" mass="63416">MYTFYWQKFILPFWPKVVIALASFLMASVAGLAAPIIIKLLIDNVLADGDLYQLHFITAGIVVLYLLRGIFSYVYGYLMAKVGNRLIERMRQEMFVKLQSKDYAYFVNNQTGEVISLFSNDLTLIQQAVSVSIPEFFIETLNVLAILSIMIYFDWQLSLVTFATLPFIFLVVGYFNKKTAKIGMLMEDSLAKVASFLHQTLLSATIVKSYSREEYEYRKFSQRIHQAAEEFLKMQRLNAVLVPLVEFLAAIGLTVIIWFGGREVIDGELTIGGMFAFLVYIINVPAPMRKIAQAATSLRMGTVAWERIQQFESQPRTIFDGGMEAPKGHGLVEFRDVSFCYSQNTGILHHINLCARPGEIIAIVGPSGAGKSSVANLLLRLYDPTSGGIYVDGVDIRELNLASHRKRIGFIQQEPILFHGTVRENIRYGFPGASDAKVEWAARMADAHDFILALPNGYETPVGELGGLLSGGQRQRIAIARALILEPAILLLDEPTAALDSQSERQVMESIRRASGGRTTFIITHRLSTLMASDRVVYLANGCIVETGTHGELLQRGGLYAKAVALEALGA</sequence>
<keyword evidence="2 7" id="KW-0812">Transmembrane</keyword>
<feature type="transmembrane region" description="Helical" evidence="7">
    <location>
        <begin position="159"/>
        <end position="176"/>
    </location>
</feature>
<dbReference type="EMBL" id="LSGP01000013">
    <property type="protein sequence ID" value="KYZ77049.1"/>
    <property type="molecule type" value="Genomic_DNA"/>
</dbReference>
<name>A0A154BT00_ANASB</name>
<dbReference type="SUPFAM" id="SSF90123">
    <property type="entry name" value="ABC transporter transmembrane region"/>
    <property type="match status" value="1"/>
</dbReference>
<organism evidence="10 11">
    <name type="scientific">Anaerosporomusa subterranea</name>
    <dbReference type="NCBI Taxonomy" id="1794912"/>
    <lineage>
        <taxon>Bacteria</taxon>
        <taxon>Bacillati</taxon>
        <taxon>Bacillota</taxon>
        <taxon>Negativicutes</taxon>
        <taxon>Acetonemataceae</taxon>
        <taxon>Anaerosporomusa</taxon>
    </lineage>
</organism>
<dbReference type="GO" id="GO:0015421">
    <property type="term" value="F:ABC-type oligopeptide transporter activity"/>
    <property type="evidence" value="ECO:0007669"/>
    <property type="project" value="TreeGrafter"/>
</dbReference>
<dbReference type="GO" id="GO:0016887">
    <property type="term" value="F:ATP hydrolysis activity"/>
    <property type="evidence" value="ECO:0007669"/>
    <property type="project" value="InterPro"/>
</dbReference>
<dbReference type="GO" id="GO:0005524">
    <property type="term" value="F:ATP binding"/>
    <property type="evidence" value="ECO:0007669"/>
    <property type="project" value="UniProtKB-KW"/>
</dbReference>
<evidence type="ECO:0000256" key="1">
    <source>
        <dbReference type="ARBA" id="ARBA00004651"/>
    </source>
</evidence>
<protein>
    <recommendedName>
        <fullName evidence="12">ABC transporter ATP-binding protein</fullName>
    </recommendedName>
</protein>
<dbReference type="AlphaFoldDB" id="A0A154BT00"/>
<dbReference type="InterPro" id="IPR027417">
    <property type="entry name" value="P-loop_NTPase"/>
</dbReference>
<dbReference type="InterPro" id="IPR003593">
    <property type="entry name" value="AAA+_ATPase"/>
</dbReference>
<dbReference type="Pfam" id="PF00005">
    <property type="entry name" value="ABC_tran"/>
    <property type="match status" value="1"/>
</dbReference>
<evidence type="ECO:0000256" key="6">
    <source>
        <dbReference type="ARBA" id="ARBA00023136"/>
    </source>
</evidence>
<evidence type="ECO:0000256" key="3">
    <source>
        <dbReference type="ARBA" id="ARBA00022741"/>
    </source>
</evidence>
<dbReference type="PANTHER" id="PTHR43394:SF1">
    <property type="entry name" value="ATP-BINDING CASSETTE SUB-FAMILY B MEMBER 10, MITOCHONDRIAL"/>
    <property type="match status" value="1"/>
</dbReference>
<dbReference type="InterPro" id="IPR011527">
    <property type="entry name" value="ABC1_TM_dom"/>
</dbReference>
<feature type="domain" description="ABC transmembrane type-1" evidence="9">
    <location>
        <begin position="18"/>
        <end position="300"/>
    </location>
</feature>
<gene>
    <name evidence="10" type="ORF">AXX12_02605</name>
</gene>